<gene>
    <name evidence="10" type="primary">glmS</name>
    <name evidence="10" type="ORF">V0U79_05820</name>
</gene>
<dbReference type="InterPro" id="IPR047084">
    <property type="entry name" value="GFAT_N"/>
</dbReference>
<dbReference type="PROSITE" id="PS51464">
    <property type="entry name" value="SIS"/>
    <property type="match status" value="2"/>
</dbReference>
<dbReference type="Pfam" id="PF13522">
    <property type="entry name" value="GATase_6"/>
    <property type="match status" value="1"/>
</dbReference>
<feature type="domain" description="Glutamine amidotransferase type-2" evidence="8">
    <location>
        <begin position="2"/>
        <end position="225"/>
    </location>
</feature>
<evidence type="ECO:0000313" key="11">
    <source>
        <dbReference type="Proteomes" id="UP001354971"/>
    </source>
</evidence>
<keyword evidence="6" id="KW-0677">Repeat</keyword>
<dbReference type="Gene3D" id="3.60.20.10">
    <property type="entry name" value="Glutamine Phosphoribosylpyrophosphate, subunit 1, domain 1"/>
    <property type="match status" value="1"/>
</dbReference>
<sequence length="607" mass="64677">MCGIIGLAGRSNCADTLLSGLSRLEYRGYDSAGIAVLGADGIIVTRRAVGKVAGLARQVDPAVTGDTGIAHTRWATHGGATEANAHPHRAGRVCLVHNGIIENESALRQEVLADGRSLKSETDSEVVAHLVDMALARHDDPRKAVESVVRRLTGAFALAIMIDGFPRQIFGARRGAPLLAGYSETEGVLLSDPVAIDLSGHQIVALEDGDTVMVEPGRMTIVDTNGNVCLNRKEVKADYASQQADRGHYRHFMQKEIHEQPEVIGRTLSRYVDVPNGQPVLPVGCNFADMDRLIIVACGTAAFAGRVAEYWFERYAGLPVKVDVASEFRYRKNAFMKGDAALFISQSGETADTLEAMRLCKAAGLKTLALVNVEHSTIAREADIVLPTLAGPEIGVASTKAFICQLVALAAMSVGAGIDRGKLDEANAAQLISELNAAPRHVADTLALQAEIEDIAHNISRGSMVIYIGRNAYFPLALEGALKLKEISYMFAEGYAGGELKHGPIALIDEDVSVIALVPDDEMLEKNRSSIRQVASRGAHVIVVADPGSAPKLSNEAEVLITAPATGTILTLLAQTVVVQLIAYHVALIKGTDVDQPRNLAKSVTVE</sequence>
<accession>A0ABU7LPP7</accession>
<dbReference type="Gene3D" id="3.40.50.10490">
    <property type="entry name" value="Glucose-6-phosphate isomerase like protein, domain 1"/>
    <property type="match status" value="2"/>
</dbReference>
<dbReference type="Proteomes" id="UP001354971">
    <property type="component" value="Unassembled WGS sequence"/>
</dbReference>
<keyword evidence="5 10" id="KW-0808">Transferase</keyword>
<comment type="catalytic activity">
    <reaction evidence="1">
        <text>D-fructose 6-phosphate + L-glutamine = D-glucosamine 6-phosphate + L-glutamate</text>
        <dbReference type="Rhea" id="RHEA:13237"/>
        <dbReference type="ChEBI" id="CHEBI:29985"/>
        <dbReference type="ChEBI" id="CHEBI:58359"/>
        <dbReference type="ChEBI" id="CHEBI:58725"/>
        <dbReference type="ChEBI" id="CHEBI:61527"/>
        <dbReference type="EC" id="2.6.1.16"/>
    </reaction>
</comment>
<dbReference type="PANTHER" id="PTHR10937:SF0">
    <property type="entry name" value="GLUTAMINE--FRUCTOSE-6-PHOSPHATE TRANSAMINASE (ISOMERIZING)"/>
    <property type="match status" value="1"/>
</dbReference>
<evidence type="ECO:0000256" key="6">
    <source>
        <dbReference type="ARBA" id="ARBA00022737"/>
    </source>
</evidence>
<evidence type="ECO:0000256" key="2">
    <source>
        <dbReference type="ARBA" id="ARBA00012916"/>
    </source>
</evidence>
<dbReference type="Pfam" id="PF01380">
    <property type="entry name" value="SIS"/>
    <property type="match status" value="2"/>
</dbReference>
<dbReference type="InterPro" id="IPR001347">
    <property type="entry name" value="SIS_dom"/>
</dbReference>
<name>A0ABU7LPP7_9PROT</name>
<dbReference type="CDD" id="cd05008">
    <property type="entry name" value="SIS_GlmS_GlmD_1"/>
    <property type="match status" value="1"/>
</dbReference>
<evidence type="ECO:0000313" key="10">
    <source>
        <dbReference type="EMBL" id="MEE2525877.1"/>
    </source>
</evidence>
<evidence type="ECO:0000256" key="5">
    <source>
        <dbReference type="ARBA" id="ARBA00022679"/>
    </source>
</evidence>
<evidence type="ECO:0000259" key="9">
    <source>
        <dbReference type="PROSITE" id="PS51464"/>
    </source>
</evidence>
<dbReference type="InterPro" id="IPR035466">
    <property type="entry name" value="GlmS/AgaS_SIS"/>
</dbReference>
<dbReference type="SUPFAM" id="SSF53697">
    <property type="entry name" value="SIS domain"/>
    <property type="match status" value="1"/>
</dbReference>
<organism evidence="10 11">
    <name type="scientific">Hyphobacterium lacteum</name>
    <dbReference type="NCBI Taxonomy" id="3116575"/>
    <lineage>
        <taxon>Bacteria</taxon>
        <taxon>Pseudomonadati</taxon>
        <taxon>Pseudomonadota</taxon>
        <taxon>Alphaproteobacteria</taxon>
        <taxon>Maricaulales</taxon>
        <taxon>Maricaulaceae</taxon>
        <taxon>Hyphobacterium</taxon>
    </lineage>
</organism>
<dbReference type="GO" id="GO:0004360">
    <property type="term" value="F:glutamine-fructose-6-phosphate transaminase (isomerizing) activity"/>
    <property type="evidence" value="ECO:0007669"/>
    <property type="project" value="UniProtKB-EC"/>
</dbReference>
<dbReference type="InterPro" id="IPR017932">
    <property type="entry name" value="GATase_2_dom"/>
</dbReference>
<dbReference type="InterPro" id="IPR046348">
    <property type="entry name" value="SIS_dom_sf"/>
</dbReference>
<evidence type="ECO:0000256" key="4">
    <source>
        <dbReference type="ARBA" id="ARBA00022576"/>
    </source>
</evidence>
<protein>
    <recommendedName>
        <fullName evidence="3">Glutamine--fructose-6-phosphate aminotransferase [isomerizing]</fullName>
        <ecNumber evidence="2">2.6.1.16</ecNumber>
    </recommendedName>
</protein>
<dbReference type="EMBL" id="JAZDRP010000003">
    <property type="protein sequence ID" value="MEE2525877.1"/>
    <property type="molecule type" value="Genomic_DNA"/>
</dbReference>
<dbReference type="EC" id="2.6.1.16" evidence="2"/>
<dbReference type="PROSITE" id="PS51278">
    <property type="entry name" value="GATASE_TYPE_2"/>
    <property type="match status" value="1"/>
</dbReference>
<dbReference type="NCBIfam" id="TIGR01135">
    <property type="entry name" value="glmS"/>
    <property type="match status" value="1"/>
</dbReference>
<dbReference type="SUPFAM" id="SSF56235">
    <property type="entry name" value="N-terminal nucleophile aminohydrolases (Ntn hydrolases)"/>
    <property type="match status" value="1"/>
</dbReference>
<keyword evidence="7" id="KW-0315">Glutamine amidotransferase</keyword>
<dbReference type="InterPro" id="IPR005855">
    <property type="entry name" value="GFAT"/>
</dbReference>
<dbReference type="CDD" id="cd05009">
    <property type="entry name" value="SIS_GlmS_GlmD_2"/>
    <property type="match status" value="1"/>
</dbReference>
<evidence type="ECO:0000256" key="7">
    <source>
        <dbReference type="ARBA" id="ARBA00022962"/>
    </source>
</evidence>
<keyword evidence="11" id="KW-1185">Reference proteome</keyword>
<dbReference type="NCBIfam" id="NF001484">
    <property type="entry name" value="PRK00331.1"/>
    <property type="match status" value="1"/>
</dbReference>
<dbReference type="InterPro" id="IPR035490">
    <property type="entry name" value="GlmS/FrlB_SIS"/>
</dbReference>
<reference evidence="10 11" key="1">
    <citation type="submission" date="2024-01" db="EMBL/GenBank/DDBJ databases">
        <title>Hyphobacterium bacterium isolated from marine sediment.</title>
        <authorList>
            <person name="Zhao S."/>
        </authorList>
    </citation>
    <scope>NUCLEOTIDE SEQUENCE [LARGE SCALE GENOMIC DNA]</scope>
    <source>
        <strain evidence="11">HN65</strain>
    </source>
</reference>
<proteinExistence type="predicted"/>
<keyword evidence="4 10" id="KW-0032">Aminotransferase</keyword>
<feature type="domain" description="SIS" evidence="9">
    <location>
        <begin position="283"/>
        <end position="422"/>
    </location>
</feature>
<feature type="domain" description="SIS" evidence="9">
    <location>
        <begin position="455"/>
        <end position="597"/>
    </location>
</feature>
<dbReference type="RefSeq" id="WP_330198537.1">
    <property type="nucleotide sequence ID" value="NZ_JAZDRP010000003.1"/>
</dbReference>
<evidence type="ECO:0000256" key="3">
    <source>
        <dbReference type="ARBA" id="ARBA00016090"/>
    </source>
</evidence>
<dbReference type="InterPro" id="IPR029055">
    <property type="entry name" value="Ntn_hydrolases_N"/>
</dbReference>
<dbReference type="PANTHER" id="PTHR10937">
    <property type="entry name" value="GLUCOSAMINE--FRUCTOSE-6-PHOSPHATE AMINOTRANSFERASE, ISOMERIZING"/>
    <property type="match status" value="1"/>
</dbReference>
<dbReference type="CDD" id="cd00714">
    <property type="entry name" value="GFAT"/>
    <property type="match status" value="1"/>
</dbReference>
<evidence type="ECO:0000259" key="8">
    <source>
        <dbReference type="PROSITE" id="PS51278"/>
    </source>
</evidence>
<evidence type="ECO:0000256" key="1">
    <source>
        <dbReference type="ARBA" id="ARBA00001031"/>
    </source>
</evidence>
<comment type="caution">
    <text evidence="10">The sequence shown here is derived from an EMBL/GenBank/DDBJ whole genome shotgun (WGS) entry which is preliminary data.</text>
</comment>